<organism evidence="7 8">
    <name type="scientific">Bacillus mesophilum</name>
    <dbReference type="NCBI Taxonomy" id="1071718"/>
    <lineage>
        <taxon>Bacteria</taxon>
        <taxon>Bacillati</taxon>
        <taxon>Bacillota</taxon>
        <taxon>Bacilli</taxon>
        <taxon>Bacillales</taxon>
        <taxon>Bacillaceae</taxon>
        <taxon>Bacillus</taxon>
    </lineage>
</organism>
<dbReference type="PROSITE" id="PS50042">
    <property type="entry name" value="CNMP_BINDING_3"/>
    <property type="match status" value="1"/>
</dbReference>
<evidence type="ECO:0000313" key="8">
    <source>
        <dbReference type="Proteomes" id="UP000441354"/>
    </source>
</evidence>
<proteinExistence type="predicted"/>
<dbReference type="GO" id="GO:0005829">
    <property type="term" value="C:cytosol"/>
    <property type="evidence" value="ECO:0007669"/>
    <property type="project" value="TreeGrafter"/>
</dbReference>
<dbReference type="Gene3D" id="2.60.120.10">
    <property type="entry name" value="Jelly Rolls"/>
    <property type="match status" value="1"/>
</dbReference>
<dbReference type="InterPro" id="IPR036390">
    <property type="entry name" value="WH_DNA-bd_sf"/>
</dbReference>
<feature type="domain" description="Cyclic nucleotide-binding" evidence="5">
    <location>
        <begin position="1"/>
        <end position="107"/>
    </location>
</feature>
<evidence type="ECO:0000256" key="2">
    <source>
        <dbReference type="ARBA" id="ARBA00023125"/>
    </source>
</evidence>
<dbReference type="PROSITE" id="PS51063">
    <property type="entry name" value="HTH_CRP_2"/>
    <property type="match status" value="1"/>
</dbReference>
<keyword evidence="1" id="KW-0805">Transcription regulation</keyword>
<dbReference type="InterPro" id="IPR036388">
    <property type="entry name" value="WH-like_DNA-bd_sf"/>
</dbReference>
<dbReference type="InterPro" id="IPR018490">
    <property type="entry name" value="cNMP-bd_dom_sf"/>
</dbReference>
<reference evidence="7 8" key="1">
    <citation type="journal article" date="2014" name="Arch. Microbiol.">
        <title>Bacillus mesophilum sp. nov., strain IITR-54T, a novel 4-chlorobiphenyl dechlorinating bacterium.</title>
        <authorList>
            <person name="Manickam N."/>
            <person name="Singh N.K."/>
            <person name="Bajaj A."/>
            <person name="Kumar R.M."/>
            <person name="Kaur G."/>
            <person name="Kaur N."/>
            <person name="Bala M."/>
            <person name="Kumar A."/>
            <person name="Mayilraj S."/>
        </authorList>
    </citation>
    <scope>NUCLEOTIDE SEQUENCE [LARGE SCALE GENOMIC DNA]</scope>
    <source>
        <strain evidence="7 8">IITR-54</strain>
    </source>
</reference>
<dbReference type="Gene3D" id="1.10.10.10">
    <property type="entry name" value="Winged helix-like DNA-binding domain superfamily/Winged helix DNA-binding domain"/>
    <property type="match status" value="1"/>
</dbReference>
<evidence type="ECO:0000259" key="5">
    <source>
        <dbReference type="PROSITE" id="PS50042"/>
    </source>
</evidence>
<keyword evidence="4" id="KW-0804">Transcription</keyword>
<dbReference type="EMBL" id="WBOT01000006">
    <property type="protein sequence ID" value="KAB2330888.1"/>
    <property type="molecule type" value="Genomic_DNA"/>
</dbReference>
<accession>A0A7V7UTT6</accession>
<keyword evidence="8" id="KW-1185">Reference proteome</keyword>
<comment type="caution">
    <text evidence="7">The sequence shown here is derived from an EMBL/GenBank/DDBJ whole genome shotgun (WGS) entry which is preliminary data.</text>
</comment>
<evidence type="ECO:0000256" key="4">
    <source>
        <dbReference type="ARBA" id="ARBA00023163"/>
    </source>
</evidence>
<gene>
    <name evidence="7" type="ORF">F7732_16900</name>
</gene>
<dbReference type="Pfam" id="PF00027">
    <property type="entry name" value="cNMP_binding"/>
    <property type="match status" value="1"/>
</dbReference>
<evidence type="ECO:0000256" key="3">
    <source>
        <dbReference type="ARBA" id="ARBA00023159"/>
    </source>
</evidence>
<dbReference type="Proteomes" id="UP000441354">
    <property type="component" value="Unassembled WGS sequence"/>
</dbReference>
<dbReference type="GO" id="GO:0003700">
    <property type="term" value="F:DNA-binding transcription factor activity"/>
    <property type="evidence" value="ECO:0007669"/>
    <property type="project" value="TreeGrafter"/>
</dbReference>
<evidence type="ECO:0000259" key="6">
    <source>
        <dbReference type="PROSITE" id="PS51063"/>
    </source>
</evidence>
<dbReference type="InterPro" id="IPR000595">
    <property type="entry name" value="cNMP-bd_dom"/>
</dbReference>
<dbReference type="SMART" id="SM00100">
    <property type="entry name" value="cNMP"/>
    <property type="match status" value="1"/>
</dbReference>
<dbReference type="SUPFAM" id="SSF51206">
    <property type="entry name" value="cAMP-binding domain-like"/>
    <property type="match status" value="1"/>
</dbReference>
<dbReference type="GO" id="GO:0003677">
    <property type="term" value="F:DNA binding"/>
    <property type="evidence" value="ECO:0007669"/>
    <property type="project" value="UniProtKB-KW"/>
</dbReference>
<sequence>MMSTTHLSPILQKLTASASYKVKMNKGEYLFQDGETAKGLYLLLSGKVQITKIIPNGKELTLRMSGSGEIVGDMSIFCAQSQYTHSAKIIENGEAAVIPKAELNQLLKKDHQLTLELLEWISLQNQINQTKLRDLVLHGKKGALYSTLIRLSNSYGVASGENIRLDTSLTNQDLANFCGTSREVINRMLSDLRKNKIISIDKGYITIHNLSFLKDEIDCENCPISICSIE</sequence>
<feature type="domain" description="HTH crp-type" evidence="6">
    <location>
        <begin position="138"/>
        <end position="211"/>
    </location>
</feature>
<dbReference type="CDD" id="cd00092">
    <property type="entry name" value="HTH_CRP"/>
    <property type="match status" value="1"/>
</dbReference>
<evidence type="ECO:0000256" key="1">
    <source>
        <dbReference type="ARBA" id="ARBA00023015"/>
    </source>
</evidence>
<dbReference type="CDD" id="cd00038">
    <property type="entry name" value="CAP_ED"/>
    <property type="match status" value="1"/>
</dbReference>
<protein>
    <submittedName>
        <fullName evidence="7">Crp/Fnr family transcriptional regulator</fullName>
    </submittedName>
</protein>
<dbReference type="InterPro" id="IPR012318">
    <property type="entry name" value="HTH_CRP"/>
</dbReference>
<name>A0A7V7UTT6_9BACI</name>
<dbReference type="OrthoDB" id="9810708at2"/>
<keyword evidence="3" id="KW-0010">Activator</keyword>
<dbReference type="InterPro" id="IPR050397">
    <property type="entry name" value="Env_Response_Regulators"/>
</dbReference>
<dbReference type="InterPro" id="IPR014710">
    <property type="entry name" value="RmlC-like_jellyroll"/>
</dbReference>
<evidence type="ECO:0000313" key="7">
    <source>
        <dbReference type="EMBL" id="KAB2330888.1"/>
    </source>
</evidence>
<dbReference type="PANTHER" id="PTHR24567">
    <property type="entry name" value="CRP FAMILY TRANSCRIPTIONAL REGULATORY PROTEIN"/>
    <property type="match status" value="1"/>
</dbReference>
<dbReference type="Pfam" id="PF13545">
    <property type="entry name" value="HTH_Crp_2"/>
    <property type="match status" value="1"/>
</dbReference>
<dbReference type="SMART" id="SM00419">
    <property type="entry name" value="HTH_CRP"/>
    <property type="match status" value="1"/>
</dbReference>
<dbReference type="PRINTS" id="PR00034">
    <property type="entry name" value="HTHCRP"/>
</dbReference>
<dbReference type="PANTHER" id="PTHR24567:SF74">
    <property type="entry name" value="HTH-TYPE TRANSCRIPTIONAL REGULATOR ARCR"/>
    <property type="match status" value="1"/>
</dbReference>
<keyword evidence="2" id="KW-0238">DNA-binding</keyword>
<dbReference type="AlphaFoldDB" id="A0A7V7UTT6"/>
<dbReference type="SUPFAM" id="SSF46785">
    <property type="entry name" value="Winged helix' DNA-binding domain"/>
    <property type="match status" value="1"/>
</dbReference>
<dbReference type="RefSeq" id="WP_151575174.1">
    <property type="nucleotide sequence ID" value="NZ_WBOT01000006.1"/>
</dbReference>